<feature type="region of interest" description="Disordered" evidence="7">
    <location>
        <begin position="185"/>
        <end position="268"/>
    </location>
</feature>
<dbReference type="OrthoDB" id="691673at2759"/>
<feature type="region of interest" description="Disordered" evidence="7">
    <location>
        <begin position="350"/>
        <end position="418"/>
    </location>
</feature>
<feature type="compositionally biased region" description="Pro residues" evidence="7">
    <location>
        <begin position="379"/>
        <end position="391"/>
    </location>
</feature>
<feature type="compositionally biased region" description="Low complexity" evidence="7">
    <location>
        <begin position="44"/>
        <end position="56"/>
    </location>
</feature>
<evidence type="ECO:0000256" key="2">
    <source>
        <dbReference type="ARBA" id="ARBA00022737"/>
    </source>
</evidence>
<feature type="compositionally biased region" description="Polar residues" evidence="7">
    <location>
        <begin position="224"/>
        <end position="235"/>
    </location>
</feature>
<dbReference type="InterPro" id="IPR001005">
    <property type="entry name" value="SANT/Myb"/>
</dbReference>
<dbReference type="Gene3D" id="1.10.10.60">
    <property type="entry name" value="Homeodomain-like"/>
    <property type="match status" value="2"/>
</dbReference>
<evidence type="ECO:0000256" key="5">
    <source>
        <dbReference type="ARBA" id="ARBA00023163"/>
    </source>
</evidence>
<keyword evidence="6" id="KW-0539">Nucleus</keyword>
<dbReference type="PANTHER" id="PTHR21654">
    <property type="entry name" value="FI21293P1"/>
    <property type="match status" value="1"/>
</dbReference>
<evidence type="ECO:0000259" key="8">
    <source>
        <dbReference type="PROSITE" id="PS50090"/>
    </source>
</evidence>
<comment type="subcellular location">
    <subcellularLocation>
        <location evidence="1">Nucleus</location>
    </subcellularLocation>
</comment>
<dbReference type="EMBL" id="KZ452027">
    <property type="protein sequence ID" value="PKA50206.1"/>
    <property type="molecule type" value="Genomic_DNA"/>
</dbReference>
<name>A0A2I0A3U0_9ASPA</name>
<evidence type="ECO:0000256" key="7">
    <source>
        <dbReference type="SAM" id="MobiDB-lite"/>
    </source>
</evidence>
<feature type="domain" description="Myb-like" evidence="8">
    <location>
        <begin position="417"/>
        <end position="475"/>
    </location>
</feature>
<protein>
    <submittedName>
        <fullName evidence="9">Trihelix transcription factor GT-2</fullName>
    </submittedName>
</protein>
<evidence type="ECO:0000256" key="6">
    <source>
        <dbReference type="ARBA" id="ARBA00023242"/>
    </source>
</evidence>
<accession>A0A2I0A3U0</accession>
<organism evidence="9 10">
    <name type="scientific">Apostasia shenzhenica</name>
    <dbReference type="NCBI Taxonomy" id="1088818"/>
    <lineage>
        <taxon>Eukaryota</taxon>
        <taxon>Viridiplantae</taxon>
        <taxon>Streptophyta</taxon>
        <taxon>Embryophyta</taxon>
        <taxon>Tracheophyta</taxon>
        <taxon>Spermatophyta</taxon>
        <taxon>Magnoliopsida</taxon>
        <taxon>Liliopsida</taxon>
        <taxon>Asparagales</taxon>
        <taxon>Orchidaceae</taxon>
        <taxon>Apostasioideae</taxon>
        <taxon>Apostasia</taxon>
    </lineage>
</organism>
<keyword evidence="3" id="KW-0805">Transcription regulation</keyword>
<dbReference type="GO" id="GO:0003677">
    <property type="term" value="F:DNA binding"/>
    <property type="evidence" value="ECO:0007669"/>
    <property type="project" value="UniProtKB-KW"/>
</dbReference>
<feature type="compositionally biased region" description="Acidic residues" evidence="7">
    <location>
        <begin position="576"/>
        <end position="602"/>
    </location>
</feature>
<reference evidence="9 10" key="1">
    <citation type="journal article" date="2017" name="Nature">
        <title>The Apostasia genome and the evolution of orchids.</title>
        <authorList>
            <person name="Zhang G.Q."/>
            <person name="Liu K.W."/>
            <person name="Li Z."/>
            <person name="Lohaus R."/>
            <person name="Hsiao Y.Y."/>
            <person name="Niu S.C."/>
            <person name="Wang J.Y."/>
            <person name="Lin Y.C."/>
            <person name="Xu Q."/>
            <person name="Chen L.J."/>
            <person name="Yoshida K."/>
            <person name="Fujiwara S."/>
            <person name="Wang Z.W."/>
            <person name="Zhang Y.Q."/>
            <person name="Mitsuda N."/>
            <person name="Wang M."/>
            <person name="Liu G.H."/>
            <person name="Pecoraro L."/>
            <person name="Huang H.X."/>
            <person name="Xiao X.J."/>
            <person name="Lin M."/>
            <person name="Wu X.Y."/>
            <person name="Wu W.L."/>
            <person name="Chen Y.Y."/>
            <person name="Chang S.B."/>
            <person name="Sakamoto S."/>
            <person name="Ohme-Takagi M."/>
            <person name="Yagi M."/>
            <person name="Zeng S.J."/>
            <person name="Shen C.Y."/>
            <person name="Yeh C.M."/>
            <person name="Luo Y.B."/>
            <person name="Tsai W.C."/>
            <person name="Van de Peer Y."/>
            <person name="Liu Z.J."/>
        </authorList>
    </citation>
    <scope>NUCLEOTIDE SEQUENCE [LARGE SCALE GENOMIC DNA]</scope>
    <source>
        <strain evidence="10">cv. Shenzhen</strain>
        <tissue evidence="9">Stem</tissue>
    </source>
</reference>
<dbReference type="SMART" id="SM00717">
    <property type="entry name" value="SANT"/>
    <property type="match status" value="2"/>
</dbReference>
<evidence type="ECO:0000313" key="10">
    <source>
        <dbReference type="Proteomes" id="UP000236161"/>
    </source>
</evidence>
<feature type="compositionally biased region" description="Basic and acidic residues" evidence="7">
    <location>
        <begin position="559"/>
        <end position="569"/>
    </location>
</feature>
<feature type="compositionally biased region" description="Low complexity" evidence="7">
    <location>
        <begin position="200"/>
        <end position="212"/>
    </location>
</feature>
<dbReference type="Pfam" id="PF13837">
    <property type="entry name" value="Myb_DNA-bind_4"/>
    <property type="match status" value="2"/>
</dbReference>
<feature type="region of interest" description="Disordered" evidence="7">
    <location>
        <begin position="1"/>
        <end position="70"/>
    </location>
</feature>
<dbReference type="GO" id="GO:0005634">
    <property type="term" value="C:nucleus"/>
    <property type="evidence" value="ECO:0007669"/>
    <property type="project" value="UniProtKB-SubCell"/>
</dbReference>
<evidence type="ECO:0000256" key="1">
    <source>
        <dbReference type="ARBA" id="ARBA00004123"/>
    </source>
</evidence>
<evidence type="ECO:0000256" key="4">
    <source>
        <dbReference type="ARBA" id="ARBA00023125"/>
    </source>
</evidence>
<dbReference type="InterPro" id="IPR044822">
    <property type="entry name" value="Myb_DNA-bind_4"/>
</dbReference>
<keyword evidence="2" id="KW-0677">Repeat</keyword>
<keyword evidence="10" id="KW-1185">Reference proteome</keyword>
<keyword evidence="5" id="KW-0804">Transcription</keyword>
<evidence type="ECO:0000313" key="9">
    <source>
        <dbReference type="EMBL" id="PKA50206.1"/>
    </source>
</evidence>
<dbReference type="Proteomes" id="UP000236161">
    <property type="component" value="Unassembled WGS sequence"/>
</dbReference>
<gene>
    <name evidence="9" type="primary">GT-2</name>
    <name evidence="9" type="ORF">AXF42_Ash017799</name>
</gene>
<proteinExistence type="predicted"/>
<feature type="compositionally biased region" description="Pro residues" evidence="7">
    <location>
        <begin position="354"/>
        <end position="366"/>
    </location>
</feature>
<evidence type="ECO:0000256" key="3">
    <source>
        <dbReference type="ARBA" id="ARBA00023015"/>
    </source>
</evidence>
<keyword evidence="4" id="KW-0238">DNA-binding</keyword>
<feature type="region of interest" description="Disordered" evidence="7">
    <location>
        <begin position="514"/>
        <end position="602"/>
    </location>
</feature>
<dbReference type="PROSITE" id="PS50090">
    <property type="entry name" value="MYB_LIKE"/>
    <property type="match status" value="2"/>
</dbReference>
<dbReference type="GO" id="GO:0006355">
    <property type="term" value="P:regulation of DNA-templated transcription"/>
    <property type="evidence" value="ECO:0007669"/>
    <property type="project" value="UniProtKB-ARBA"/>
</dbReference>
<dbReference type="FunFam" id="1.10.10.60:FF:000061">
    <property type="entry name" value="Trihelix transcription factor GT-2"/>
    <property type="match status" value="1"/>
</dbReference>
<dbReference type="PANTHER" id="PTHR21654:SF84">
    <property type="entry name" value="SI:DKEY-66I24.7"/>
    <property type="match status" value="1"/>
</dbReference>
<dbReference type="AlphaFoldDB" id="A0A2I0A3U0"/>
<feature type="compositionally biased region" description="Polar residues" evidence="7">
    <location>
        <begin position="514"/>
        <end position="524"/>
    </location>
</feature>
<feature type="domain" description="Myb-like" evidence="8">
    <location>
        <begin position="66"/>
        <end position="124"/>
    </location>
</feature>
<sequence>MQHGGGSPFGGPPPQELAPSFPGAPEAAAPISMRPPPASGFDDMGQQAAEEEQGMAAGEGSGAPGNRWPRQETVALLKIRSDMDAAFRDATLKGPLWEEVSRKLGELGYRRSAKKCKEKFENVHKYYKRTKEGRAGRQDGKSYRFFSQLEALNSSASSATVTVAAGNPPLPVMASAGAATPFIISGTPGTSSRPQLLPFPTAGPTATPQLAAPAPPPMAAPGLSFSSNTSSYTGTESDDEEVGEAGGGSRKRKREGGHGGGEAAKGSRKMMEFFERLMQQVMERQEAMQQRFLEAIERREQDRMIREEAWRRQEMSRISREHELAAQERAAAASRDAAIINFLQKLTGQTISFPAPPPPPPSPPIPAAAATAPIKSQSLPPPPPPPQPTPPASSEMVAIAPEPPPQAQLPLETSSSSRWPKAEVHALIKLRSAMEGQYQESGPKGPLWEEISSGMKRLGYSRSSKRCKEKWENINKYFKKVKESNKKRPEDAKTCPYFHQLDALYRSKLHSSYRSVAAAATSSHDLPEPEPELNSQPPQPPPGLKNNETGGPTGSSTKKPAEDIVKDLMEQPLMDSLDDDNVAGGDDELDEDDEEQEEEDGDMQFKIQFQRPRIGGSGGGGGPAGEGNFLAMVRSSSSSSSSSLLPYIDLLWNNNEMGPAGGGVAEEISHPTAESPEFGQGFFVFLLGRLLLHRERCLWAL</sequence>
<dbReference type="CDD" id="cd12203">
    <property type="entry name" value="GT1"/>
    <property type="match status" value="2"/>
</dbReference>
<dbReference type="FunFam" id="1.10.10.60:FF:000092">
    <property type="entry name" value="Trihelix transcription factor GT-2"/>
    <property type="match status" value="1"/>
</dbReference>